<organism evidence="1 2">
    <name type="scientific">Oharaeibacter diazotrophicus</name>
    <dbReference type="NCBI Taxonomy" id="1920512"/>
    <lineage>
        <taxon>Bacteria</taxon>
        <taxon>Pseudomonadati</taxon>
        <taxon>Pseudomonadota</taxon>
        <taxon>Alphaproteobacteria</taxon>
        <taxon>Hyphomicrobiales</taxon>
        <taxon>Pleomorphomonadaceae</taxon>
        <taxon>Oharaeibacter</taxon>
    </lineage>
</organism>
<keyword evidence="2" id="KW-1185">Reference proteome</keyword>
<evidence type="ECO:0000313" key="1">
    <source>
        <dbReference type="EMBL" id="TDP85370.1"/>
    </source>
</evidence>
<dbReference type="OrthoDB" id="8452369at2"/>
<dbReference type="GO" id="GO:0003677">
    <property type="term" value="F:DNA binding"/>
    <property type="evidence" value="ECO:0007669"/>
    <property type="project" value="InterPro"/>
</dbReference>
<dbReference type="AlphaFoldDB" id="A0A4R6RGE5"/>
<protein>
    <submittedName>
        <fullName evidence="1">Uncharacterized protein</fullName>
    </submittedName>
</protein>
<dbReference type="Proteomes" id="UP000294547">
    <property type="component" value="Unassembled WGS sequence"/>
</dbReference>
<dbReference type="EMBL" id="SNXY01000007">
    <property type="protein sequence ID" value="TDP85370.1"/>
    <property type="molecule type" value="Genomic_DNA"/>
</dbReference>
<evidence type="ECO:0000313" key="2">
    <source>
        <dbReference type="Proteomes" id="UP000294547"/>
    </source>
</evidence>
<accession>A0A4R6RGE5</accession>
<dbReference type="Pfam" id="PF06892">
    <property type="entry name" value="Phage_CP76"/>
    <property type="match status" value="1"/>
</dbReference>
<sequence length="157" mass="16169">MHQDQWLYRLKAATRDLVTLAGGFKRAAEVAKYSKSNVERWANTDDGAVIPLTAAMALERETGQPLVTEVMAEHAGRALTGPDGAGGQAAGVWGAHATAIRAAAEAAAVGAEAMADGRLTPAELAALERSYSELDRAVAGMRSDIAAARGGLKVVGG</sequence>
<name>A0A4R6RGE5_9HYPH</name>
<gene>
    <name evidence="1" type="ORF">EDD54_2223</name>
</gene>
<proteinExistence type="predicted"/>
<reference evidence="1 2" key="1">
    <citation type="submission" date="2019-03" db="EMBL/GenBank/DDBJ databases">
        <title>Genomic Encyclopedia of Type Strains, Phase IV (KMG-IV): sequencing the most valuable type-strain genomes for metagenomic binning, comparative biology and taxonomic classification.</title>
        <authorList>
            <person name="Goeker M."/>
        </authorList>
    </citation>
    <scope>NUCLEOTIDE SEQUENCE [LARGE SCALE GENOMIC DNA]</scope>
    <source>
        <strain evidence="1 2">DSM 102969</strain>
    </source>
</reference>
<comment type="caution">
    <text evidence="1">The sequence shown here is derived from an EMBL/GenBank/DDBJ whole genome shotgun (WGS) entry which is preliminary data.</text>
</comment>
<dbReference type="RefSeq" id="WP_126541220.1">
    <property type="nucleotide sequence ID" value="NZ_BSPM01000004.1"/>
</dbReference>
<dbReference type="InterPro" id="IPR009679">
    <property type="entry name" value="Phage_186_CII-like"/>
</dbReference>